<name>A0A7S0DGA5_MICPS</name>
<protein>
    <submittedName>
        <fullName evidence="2">Uncharacterized protein</fullName>
    </submittedName>
</protein>
<evidence type="ECO:0000256" key="1">
    <source>
        <dbReference type="SAM" id="MobiDB-lite"/>
    </source>
</evidence>
<evidence type="ECO:0000313" key="2">
    <source>
        <dbReference type="EMBL" id="CAD8451730.1"/>
    </source>
</evidence>
<gene>
    <name evidence="2" type="ORF">MSP1401_LOCUS12364</name>
</gene>
<dbReference type="EMBL" id="HBEN01014788">
    <property type="protein sequence ID" value="CAD8451730.1"/>
    <property type="molecule type" value="Transcribed_RNA"/>
</dbReference>
<feature type="region of interest" description="Disordered" evidence="1">
    <location>
        <begin position="62"/>
        <end position="94"/>
    </location>
</feature>
<proteinExistence type="predicted"/>
<feature type="compositionally biased region" description="Basic and acidic residues" evidence="1">
    <location>
        <begin position="80"/>
        <end position="94"/>
    </location>
</feature>
<sequence>MAAAALDEYDLAIYPGFYRRPMARWNEDGSCAPMARARGPKGEAFQPLLKQSDIDDDIGHIEHEIGIGKKPKKKKPPPPKPKEESPPAEKAEGE</sequence>
<organism evidence="2">
    <name type="scientific">Micromonas pusilla</name>
    <name type="common">Picoplanktonic green alga</name>
    <name type="synonym">Chromulina pusilla</name>
    <dbReference type="NCBI Taxonomy" id="38833"/>
    <lineage>
        <taxon>Eukaryota</taxon>
        <taxon>Viridiplantae</taxon>
        <taxon>Chlorophyta</taxon>
        <taxon>Mamiellophyceae</taxon>
        <taxon>Mamiellales</taxon>
        <taxon>Mamiellaceae</taxon>
        <taxon>Micromonas</taxon>
    </lineage>
</organism>
<accession>A0A7S0DGA5</accession>
<reference evidence="2" key="1">
    <citation type="submission" date="2021-01" db="EMBL/GenBank/DDBJ databases">
        <authorList>
            <person name="Corre E."/>
            <person name="Pelletier E."/>
            <person name="Niang G."/>
            <person name="Scheremetjew M."/>
            <person name="Finn R."/>
            <person name="Kale V."/>
            <person name="Holt S."/>
            <person name="Cochrane G."/>
            <person name="Meng A."/>
            <person name="Brown T."/>
            <person name="Cohen L."/>
        </authorList>
    </citation>
    <scope>NUCLEOTIDE SEQUENCE</scope>
    <source>
        <strain evidence="2">CCAC1681</strain>
    </source>
</reference>
<dbReference type="AlphaFoldDB" id="A0A7S0DGA5"/>